<comment type="caution">
    <text evidence="2">The sequence shown here is derived from an EMBL/GenBank/DDBJ whole genome shotgun (WGS) entry which is preliminary data.</text>
</comment>
<feature type="transmembrane region" description="Helical" evidence="1">
    <location>
        <begin position="103"/>
        <end position="122"/>
    </location>
</feature>
<dbReference type="Proteomes" id="UP000813385">
    <property type="component" value="Unassembled WGS sequence"/>
</dbReference>
<evidence type="ECO:0000313" key="3">
    <source>
        <dbReference type="Proteomes" id="UP000813385"/>
    </source>
</evidence>
<name>A0A8K0TK86_9PEZI</name>
<gene>
    <name evidence="2" type="ORF">B0T11DRAFT_282977</name>
</gene>
<keyword evidence="1" id="KW-0472">Membrane</keyword>
<evidence type="ECO:0000256" key="1">
    <source>
        <dbReference type="SAM" id="Phobius"/>
    </source>
</evidence>
<proteinExistence type="predicted"/>
<reference evidence="2" key="1">
    <citation type="journal article" date="2021" name="Nat. Commun.">
        <title>Genetic determinants of endophytism in the Arabidopsis root mycobiome.</title>
        <authorList>
            <person name="Mesny F."/>
            <person name="Miyauchi S."/>
            <person name="Thiergart T."/>
            <person name="Pickel B."/>
            <person name="Atanasova L."/>
            <person name="Karlsson M."/>
            <person name="Huettel B."/>
            <person name="Barry K.W."/>
            <person name="Haridas S."/>
            <person name="Chen C."/>
            <person name="Bauer D."/>
            <person name="Andreopoulos W."/>
            <person name="Pangilinan J."/>
            <person name="LaButti K."/>
            <person name="Riley R."/>
            <person name="Lipzen A."/>
            <person name="Clum A."/>
            <person name="Drula E."/>
            <person name="Henrissat B."/>
            <person name="Kohler A."/>
            <person name="Grigoriev I.V."/>
            <person name="Martin F.M."/>
            <person name="Hacquard S."/>
        </authorList>
    </citation>
    <scope>NUCLEOTIDE SEQUENCE</scope>
    <source>
        <strain evidence="2">MPI-CAGE-AT-0016</strain>
    </source>
</reference>
<protein>
    <submittedName>
        <fullName evidence="2">Uncharacterized protein</fullName>
    </submittedName>
</protein>
<dbReference type="OrthoDB" id="5086004at2759"/>
<feature type="transmembrane region" description="Helical" evidence="1">
    <location>
        <begin position="180"/>
        <end position="204"/>
    </location>
</feature>
<dbReference type="EMBL" id="JAGPXD010000003">
    <property type="protein sequence ID" value="KAH7363654.1"/>
    <property type="molecule type" value="Genomic_DNA"/>
</dbReference>
<accession>A0A8K0TK86</accession>
<feature type="transmembrane region" description="Helical" evidence="1">
    <location>
        <begin position="142"/>
        <end position="168"/>
    </location>
</feature>
<keyword evidence="1" id="KW-1133">Transmembrane helix</keyword>
<keyword evidence="1" id="KW-0812">Transmembrane</keyword>
<organism evidence="2 3">
    <name type="scientific">Plectosphaerella cucumerina</name>
    <dbReference type="NCBI Taxonomy" id="40658"/>
    <lineage>
        <taxon>Eukaryota</taxon>
        <taxon>Fungi</taxon>
        <taxon>Dikarya</taxon>
        <taxon>Ascomycota</taxon>
        <taxon>Pezizomycotina</taxon>
        <taxon>Sordariomycetes</taxon>
        <taxon>Hypocreomycetidae</taxon>
        <taxon>Glomerellales</taxon>
        <taxon>Plectosphaerellaceae</taxon>
        <taxon>Plectosphaerella</taxon>
    </lineage>
</organism>
<keyword evidence="3" id="KW-1185">Reference proteome</keyword>
<evidence type="ECO:0000313" key="2">
    <source>
        <dbReference type="EMBL" id="KAH7363654.1"/>
    </source>
</evidence>
<sequence>MASLPKQRDRTKENFDRSCKRGAARLHKISKEYGARVYVQVCWRGRHYEYTSHDEPRWPRTKDDLEIVIPSAAQEVLKKALGDVKSLNDSTLSVITGPHVRNCLIAGIVSIAFAFLSFISLLHGWGARLVSFLPSVKLLRAVLYLLFGLGCCVPFMVAVGYQVTMLSVLPSWVDVQQGRVFGLSVGCLCCGCGLALLGGMIPFVV</sequence>
<dbReference type="AlphaFoldDB" id="A0A8K0TK86"/>